<dbReference type="ESTHER" id="9burk-a0a0l0md80">
    <property type="family name" value="VirJ"/>
</dbReference>
<keyword evidence="4" id="KW-1185">Reference proteome</keyword>
<protein>
    <submittedName>
        <fullName evidence="3">Type IV secretory pathway, VirJ component</fullName>
    </submittedName>
</protein>
<feature type="chain" id="PRO_5005544148" evidence="1">
    <location>
        <begin position="24"/>
        <end position="447"/>
    </location>
</feature>
<comment type="caution">
    <text evidence="3">The sequence shown here is derived from an EMBL/GenBank/DDBJ whole genome shotgun (WGS) entry which is preliminary data.</text>
</comment>
<feature type="domain" description="Bacterial virulence" evidence="2">
    <location>
        <begin position="52"/>
        <end position="149"/>
    </location>
</feature>
<evidence type="ECO:0000256" key="1">
    <source>
        <dbReference type="SAM" id="SignalP"/>
    </source>
</evidence>
<feature type="domain" description="Bacterial virulence" evidence="2">
    <location>
        <begin position="251"/>
        <end position="440"/>
    </location>
</feature>
<sequence length="447" mass="47985">MTFLSKTFFAALAGAAMFNAAHAADTHAVEKIPGGRYGQVALTKPVGDMTGFAVLFSEKSGWNAADQQAADALAAKGAMVIGVDTMQYAKRLKADKSEKECHNLVGDAENMSHQLERTVQSDHYFAPILIGTGQGAIVAESSLKQAPDNTVAGAVSLGSDPMLDARFNPCAPDTTITHAKGLPGFFEYTAVLETVRTKADAIVAMTAPHLKKPEAAAVATAASQPKKTTSAREGDVSDLPLIELRAAQPTDLLAIVISGDGGWRDLDKTMALALQRDGVSVVGIDSLRYFWSEKTPQQTATDIARVIRAYNARWHTSHVALLGYSFGADVMPFAYNRLPADVRDDVSYISLMGFSPSADFQIRVTGWLGMPASEKALQVRPEFAKLPPAMVQCIYGEKEEDTLCPALTKTGIEVVKLPGDHHFGGDYDALAKRILAGWRKQIEAKKT</sequence>
<dbReference type="InterPro" id="IPR029058">
    <property type="entry name" value="AB_hydrolase_fold"/>
</dbReference>
<dbReference type="Proteomes" id="UP000036959">
    <property type="component" value="Unassembled WGS sequence"/>
</dbReference>
<proteinExistence type="predicted"/>
<dbReference type="PATRIC" id="fig|242163.4.peg.6522"/>
<dbReference type="SUPFAM" id="SSF53474">
    <property type="entry name" value="alpha/beta-Hydrolases"/>
    <property type="match status" value="1"/>
</dbReference>
<accession>A0A0L0MD80</accession>
<reference evidence="4" key="1">
    <citation type="submission" date="2015-06" db="EMBL/GenBank/DDBJ databases">
        <title>Comparative genomics of Burkholderia leaf nodule symbionts.</title>
        <authorList>
            <person name="Carlier A."/>
            <person name="Eberl L."/>
            <person name="Pinto-Carbo M."/>
        </authorList>
    </citation>
    <scope>NUCLEOTIDE SEQUENCE [LARGE SCALE GENOMIC DNA]</scope>
    <source>
        <strain evidence="4">UZHbot4</strain>
    </source>
</reference>
<dbReference type="RefSeq" id="WP_050453923.1">
    <property type="nucleotide sequence ID" value="NZ_LFJJ01000075.1"/>
</dbReference>
<dbReference type="EMBL" id="LFJJ01000075">
    <property type="protein sequence ID" value="KND60220.1"/>
    <property type="molecule type" value="Genomic_DNA"/>
</dbReference>
<dbReference type="InterPro" id="IPR010333">
    <property type="entry name" value="VirJ"/>
</dbReference>
<evidence type="ECO:0000259" key="2">
    <source>
        <dbReference type="Pfam" id="PF06057"/>
    </source>
</evidence>
<evidence type="ECO:0000313" key="3">
    <source>
        <dbReference type="EMBL" id="KND60220.1"/>
    </source>
</evidence>
<dbReference type="OrthoDB" id="641022at2"/>
<dbReference type="Pfam" id="PF06057">
    <property type="entry name" value="VirJ"/>
    <property type="match status" value="2"/>
</dbReference>
<organism evidence="3 4">
    <name type="scientific">Candidatus Burkholderia verschuerenii</name>
    <dbReference type="NCBI Taxonomy" id="242163"/>
    <lineage>
        <taxon>Bacteria</taxon>
        <taxon>Pseudomonadati</taxon>
        <taxon>Pseudomonadota</taxon>
        <taxon>Betaproteobacteria</taxon>
        <taxon>Burkholderiales</taxon>
        <taxon>Burkholderiaceae</taxon>
        <taxon>Burkholderia</taxon>
    </lineage>
</organism>
<dbReference type="PIRSF" id="PIRSF029063">
    <property type="entry name" value="IV_sec_VirJ"/>
    <property type="match status" value="1"/>
</dbReference>
<dbReference type="Gene3D" id="3.40.50.1820">
    <property type="entry name" value="alpha/beta hydrolase"/>
    <property type="match status" value="1"/>
</dbReference>
<keyword evidence="1" id="KW-0732">Signal</keyword>
<name>A0A0L0MD80_9BURK</name>
<dbReference type="InterPro" id="IPR011225">
    <property type="entry name" value="IV_sec_VirJ"/>
</dbReference>
<feature type="signal peptide" evidence="1">
    <location>
        <begin position="1"/>
        <end position="23"/>
    </location>
</feature>
<dbReference type="AlphaFoldDB" id="A0A0L0MD80"/>
<evidence type="ECO:0000313" key="4">
    <source>
        <dbReference type="Proteomes" id="UP000036959"/>
    </source>
</evidence>
<gene>
    <name evidence="3" type="ORF">BVER_00212c</name>
</gene>